<dbReference type="CDD" id="cd23992">
    <property type="entry name" value="PBP_GOBP"/>
    <property type="match status" value="1"/>
</dbReference>
<sequence>MPPTLLARAHYRNLDGRFHVRTLSVSDERVTLRNLHLTKRVAYVLYAAFARAPVHIRIHVQSYTQAVSTHASMLVPHGGDRAQRDREKVNIAERASERQRHTRVLYNACGAYTASCTHCSLGCVYDSSPIRVLTTCCTPDIEGIRGGNFVDFPGARCYVKCIMGLMKTDGYPIRQEFRALIEVLYKSDIINVEYSDGQKAFETINNWVSEKTKGNIKTLFDQAPDSDTRVVLASALYFNGKWALEFNPENTVKFVNLKHSEDYYNE</sequence>
<dbReference type="AlphaFoldDB" id="A0A6H5I4F4"/>
<dbReference type="InterPro" id="IPR042178">
    <property type="entry name" value="Serpin_sf_1"/>
</dbReference>
<dbReference type="EMBL" id="CADCXV010000645">
    <property type="protein sequence ID" value="CAB0031423.1"/>
    <property type="molecule type" value="Genomic_DNA"/>
</dbReference>
<dbReference type="Pfam" id="PF00079">
    <property type="entry name" value="Serpin"/>
    <property type="match status" value="1"/>
</dbReference>
<proteinExistence type="predicted"/>
<evidence type="ECO:0000256" key="2">
    <source>
        <dbReference type="ARBA" id="ARBA00022900"/>
    </source>
</evidence>
<dbReference type="SUPFAM" id="SSF56574">
    <property type="entry name" value="Serpins"/>
    <property type="match status" value="1"/>
</dbReference>
<dbReference type="GO" id="GO:0005615">
    <property type="term" value="C:extracellular space"/>
    <property type="evidence" value="ECO:0007669"/>
    <property type="project" value="InterPro"/>
</dbReference>
<dbReference type="Gene3D" id="3.30.497.10">
    <property type="entry name" value="Antithrombin, subunit I, domain 2"/>
    <property type="match status" value="1"/>
</dbReference>
<feature type="domain" description="Serpin" evidence="3">
    <location>
        <begin position="164"/>
        <end position="253"/>
    </location>
</feature>
<dbReference type="PANTHER" id="PTHR11461:SF342">
    <property type="entry name" value="SERINE PROTEASE INHIBITOR 28DC"/>
    <property type="match status" value="1"/>
</dbReference>
<dbReference type="GO" id="GO:0004867">
    <property type="term" value="F:serine-type endopeptidase inhibitor activity"/>
    <property type="evidence" value="ECO:0007669"/>
    <property type="project" value="UniProtKB-KW"/>
</dbReference>
<evidence type="ECO:0000256" key="1">
    <source>
        <dbReference type="ARBA" id="ARBA00022690"/>
    </source>
</evidence>
<organism evidence="4 5">
    <name type="scientific">Trichogramma brassicae</name>
    <dbReference type="NCBI Taxonomy" id="86971"/>
    <lineage>
        <taxon>Eukaryota</taxon>
        <taxon>Metazoa</taxon>
        <taxon>Ecdysozoa</taxon>
        <taxon>Arthropoda</taxon>
        <taxon>Hexapoda</taxon>
        <taxon>Insecta</taxon>
        <taxon>Pterygota</taxon>
        <taxon>Neoptera</taxon>
        <taxon>Endopterygota</taxon>
        <taxon>Hymenoptera</taxon>
        <taxon>Apocrita</taxon>
        <taxon>Proctotrupomorpha</taxon>
        <taxon>Chalcidoidea</taxon>
        <taxon>Trichogrammatidae</taxon>
        <taxon>Trichogramma</taxon>
    </lineage>
</organism>
<dbReference type="InterPro" id="IPR036186">
    <property type="entry name" value="Serpin_sf"/>
</dbReference>
<evidence type="ECO:0000313" key="5">
    <source>
        <dbReference type="Proteomes" id="UP000479190"/>
    </source>
</evidence>
<accession>A0A6H5I4F4</accession>
<name>A0A6H5I4F4_9HYME</name>
<evidence type="ECO:0000259" key="3">
    <source>
        <dbReference type="Pfam" id="PF00079"/>
    </source>
</evidence>
<dbReference type="Proteomes" id="UP000479190">
    <property type="component" value="Unassembled WGS sequence"/>
</dbReference>
<dbReference type="InterPro" id="IPR023796">
    <property type="entry name" value="Serpin_dom"/>
</dbReference>
<evidence type="ECO:0000313" key="4">
    <source>
        <dbReference type="EMBL" id="CAB0031423.1"/>
    </source>
</evidence>
<dbReference type="OrthoDB" id="9518664at2759"/>
<keyword evidence="1" id="KW-0646">Protease inhibitor</keyword>
<protein>
    <recommendedName>
        <fullName evidence="3">Serpin domain-containing protein</fullName>
    </recommendedName>
</protein>
<keyword evidence="5" id="KW-1185">Reference proteome</keyword>
<dbReference type="PANTHER" id="PTHR11461">
    <property type="entry name" value="SERINE PROTEASE INHIBITOR, SERPIN"/>
    <property type="match status" value="1"/>
</dbReference>
<reference evidence="4 5" key="1">
    <citation type="submission" date="2020-02" db="EMBL/GenBank/DDBJ databases">
        <authorList>
            <person name="Ferguson B K."/>
        </authorList>
    </citation>
    <scope>NUCLEOTIDE SEQUENCE [LARGE SCALE GENOMIC DNA]</scope>
</reference>
<gene>
    <name evidence="4" type="ORF">TBRA_LOCUS3392</name>
</gene>
<dbReference type="InterPro" id="IPR000215">
    <property type="entry name" value="Serpin_fam"/>
</dbReference>
<keyword evidence="2" id="KW-0722">Serine protease inhibitor</keyword>